<organism evidence="2 3">
    <name type="scientific">Thermotomaculum hydrothermale</name>
    <dbReference type="NCBI Taxonomy" id="981385"/>
    <lineage>
        <taxon>Bacteria</taxon>
        <taxon>Pseudomonadati</taxon>
        <taxon>Acidobacteriota</taxon>
        <taxon>Holophagae</taxon>
        <taxon>Thermotomaculales</taxon>
        <taxon>Thermotomaculaceae</taxon>
        <taxon>Thermotomaculum</taxon>
    </lineage>
</organism>
<proteinExistence type="predicted"/>
<dbReference type="EMBL" id="AP017470">
    <property type="protein sequence ID" value="BBB33306.1"/>
    <property type="molecule type" value="Genomic_DNA"/>
</dbReference>
<dbReference type="PROSITE" id="PS51411">
    <property type="entry name" value="PSP1_C"/>
    <property type="match status" value="1"/>
</dbReference>
<evidence type="ECO:0000313" key="3">
    <source>
        <dbReference type="Proteomes" id="UP000595564"/>
    </source>
</evidence>
<sequence>MPEIVGIKVKKTGKFFIYSPNGIKFNKGDKVVIETDRGLELGEIIIPNREADQSQIEEELKPVVRKATEEDIKTKEELKALEDEAYEFCKERIKAREMDMKLIKVDFTLDKSKAIFYFTADGRVDFRKLVRDLAHRFRLRIEMRQIGVRDEAKMVGGLGICGRELCCTTFLHNFYPVSIKQAKNQHLILNPGKISGVCGRLMCCINFEDDDYLYELEEKQSTLYTKEQLKEFEQESKKLLEQESNNDEQ</sequence>
<dbReference type="KEGG" id="thyd:TTHT_1849"/>
<dbReference type="Pfam" id="PF04468">
    <property type="entry name" value="PSP1"/>
    <property type="match status" value="1"/>
</dbReference>
<keyword evidence="3" id="KW-1185">Reference proteome</keyword>
<gene>
    <name evidence="2" type="ORF">TTHT_1849</name>
</gene>
<dbReference type="PANTHER" id="PTHR43830:SF3">
    <property type="entry name" value="PROTEIN PSP1"/>
    <property type="match status" value="1"/>
</dbReference>
<dbReference type="PANTHER" id="PTHR43830">
    <property type="entry name" value="PROTEIN PSP1"/>
    <property type="match status" value="1"/>
</dbReference>
<dbReference type="GO" id="GO:0005737">
    <property type="term" value="C:cytoplasm"/>
    <property type="evidence" value="ECO:0007669"/>
    <property type="project" value="TreeGrafter"/>
</dbReference>
<dbReference type="NCBIfam" id="NF041131">
    <property type="entry name" value="RicT_YaaT_fam"/>
    <property type="match status" value="1"/>
</dbReference>
<evidence type="ECO:0000259" key="1">
    <source>
        <dbReference type="PROSITE" id="PS51411"/>
    </source>
</evidence>
<feature type="domain" description="PSP1 C-terminal" evidence="1">
    <location>
        <begin position="61"/>
        <end position="146"/>
    </location>
</feature>
<evidence type="ECO:0000313" key="2">
    <source>
        <dbReference type="EMBL" id="BBB33306.1"/>
    </source>
</evidence>
<reference evidence="2 3" key="1">
    <citation type="journal article" date="2012" name="Extremophiles">
        <title>Thermotomaculum hydrothermale gen. nov., sp. nov., a novel heterotrophic thermophile within the phylum Acidobacteria from a deep-sea hydrothermal vent chimney in the Southern Okinawa Trough.</title>
        <authorList>
            <person name="Izumi H."/>
            <person name="Nunoura T."/>
            <person name="Miyazaki M."/>
            <person name="Mino S."/>
            <person name="Toki T."/>
            <person name="Takai K."/>
            <person name="Sako Y."/>
            <person name="Sawabe T."/>
            <person name="Nakagawa S."/>
        </authorList>
    </citation>
    <scope>NUCLEOTIDE SEQUENCE [LARGE SCALE GENOMIC DNA]</scope>
    <source>
        <strain evidence="2 3">AC55</strain>
    </source>
</reference>
<dbReference type="RefSeq" id="WP_201327613.1">
    <property type="nucleotide sequence ID" value="NZ_AP017470.1"/>
</dbReference>
<accession>A0A7R6PQ73</accession>
<protein>
    <recommendedName>
        <fullName evidence="1">PSP1 C-terminal domain-containing protein</fullName>
    </recommendedName>
</protein>
<dbReference type="InterPro" id="IPR047767">
    <property type="entry name" value="PSP1-like"/>
</dbReference>
<name>A0A7R6PQ73_9BACT</name>
<dbReference type="InterPro" id="IPR007557">
    <property type="entry name" value="PSP1_C"/>
</dbReference>
<dbReference type="Proteomes" id="UP000595564">
    <property type="component" value="Chromosome"/>
</dbReference>
<dbReference type="AlphaFoldDB" id="A0A7R6PQ73"/>